<accession>A0A2I8EZV8</accession>
<evidence type="ECO:0000313" key="3">
    <source>
        <dbReference type="Proteomes" id="UP000243502"/>
    </source>
</evidence>
<sequence>MGAIIDPEKGAARELPLERYDRFDQRDGTVATTIQINQRKDGSFAVGVFTDVTDALATSREAYQPRCEALALDLGLNTLFATDQSDLIDRQWQSKLEYHDRRHQPACNRPTEARYQAEQSSTLPRIRNRHARMDQK</sequence>
<reference evidence="2 3" key="1">
    <citation type="submission" date="2018-01" db="EMBL/GenBank/DDBJ databases">
        <title>Species boundaries and ecological features among Paraburkholderia terrae DSMZ17804T, P. hospita DSMZ17164T and P. caribensis DSMZ13236T.</title>
        <authorList>
            <person name="Pratama A.A."/>
        </authorList>
    </citation>
    <scope>NUCLEOTIDE SEQUENCE [LARGE SCALE GENOMIC DNA]</scope>
    <source>
        <strain evidence="2 3">DSM 17804</strain>
    </source>
</reference>
<dbReference type="AlphaFoldDB" id="A0A2I8EZV8"/>
<evidence type="ECO:0000256" key="1">
    <source>
        <dbReference type="SAM" id="MobiDB-lite"/>
    </source>
</evidence>
<protein>
    <submittedName>
        <fullName evidence="2">Uncharacterized protein</fullName>
    </submittedName>
</protein>
<dbReference type="OrthoDB" id="7593314at2"/>
<dbReference type="Proteomes" id="UP000243502">
    <property type="component" value="Chromosome 3"/>
</dbReference>
<dbReference type="KEGG" id="pter:C2L65_36175"/>
<dbReference type="EMBL" id="CP026113">
    <property type="protein sequence ID" value="AUT65029.1"/>
    <property type="molecule type" value="Genomic_DNA"/>
</dbReference>
<proteinExistence type="predicted"/>
<feature type="region of interest" description="Disordered" evidence="1">
    <location>
        <begin position="100"/>
        <end position="136"/>
    </location>
</feature>
<dbReference type="RefSeq" id="WP_042304827.1">
    <property type="nucleotide sequence ID" value="NZ_CP026113.1"/>
</dbReference>
<evidence type="ECO:0000313" key="2">
    <source>
        <dbReference type="EMBL" id="AUT65029.1"/>
    </source>
</evidence>
<organism evidence="2 3">
    <name type="scientific">Paraburkholderia terrae</name>
    <dbReference type="NCBI Taxonomy" id="311230"/>
    <lineage>
        <taxon>Bacteria</taxon>
        <taxon>Pseudomonadati</taxon>
        <taxon>Pseudomonadota</taxon>
        <taxon>Betaproteobacteria</taxon>
        <taxon>Burkholderiales</taxon>
        <taxon>Burkholderiaceae</taxon>
        <taxon>Paraburkholderia</taxon>
    </lineage>
</organism>
<gene>
    <name evidence="2" type="ORF">C2L65_36175</name>
</gene>
<name>A0A2I8EZV8_9BURK</name>